<protein>
    <submittedName>
        <fullName evidence="2">Cyclic nucleotide-binding protein</fullName>
    </submittedName>
</protein>
<evidence type="ECO:0000313" key="2">
    <source>
        <dbReference type="EMBL" id="PZO61257.1"/>
    </source>
</evidence>
<keyword evidence="1" id="KW-0175">Coiled coil</keyword>
<comment type="caution">
    <text evidence="2">The sequence shown here is derived from an EMBL/GenBank/DDBJ whole genome shotgun (WGS) entry which is preliminary data.</text>
</comment>
<evidence type="ECO:0000256" key="1">
    <source>
        <dbReference type="SAM" id="Coils"/>
    </source>
</evidence>
<sequence>MEAQVAAALEISDYQQAAKLLKQWRTTDPHSPMLRLYAAQLQERTNRLEAAEKNYAKLLKQTPSGKIMAQARAGITRIQQQQKSEKAAALSRAKQVEGGNELAILAIAPPSPEHRQQAIAHFAHVFNLDAYSARLKVPTSGCRLYRVGPWGEISYFAQSLQPHTPTLSGLVKDIKAIQTLQICYFEALTPSPIALFKNSDGQLGKISFEWSQVTQRVSGQLPIFEQVIDLGNWGRTVHKEKVQDYTQVLDLHLSGRKMILRLCDRLYHYQKGISLTDQSELNSRIQWNQLLMHLNQSLTGSHQNQFNHFGQAALEFIPLLPPIPAHLDLDRRAPSDWDLAFHLYSSLYYLKQQS</sequence>
<dbReference type="Pfam" id="PF14559">
    <property type="entry name" value="TPR_19"/>
    <property type="match status" value="1"/>
</dbReference>
<accession>A0A2W4XXP0</accession>
<feature type="coiled-coil region" evidence="1">
    <location>
        <begin position="34"/>
        <end position="61"/>
    </location>
</feature>
<organism evidence="2 3">
    <name type="scientific">Phormidesmis priestleyi</name>
    <dbReference type="NCBI Taxonomy" id="268141"/>
    <lineage>
        <taxon>Bacteria</taxon>
        <taxon>Bacillati</taxon>
        <taxon>Cyanobacteriota</taxon>
        <taxon>Cyanophyceae</taxon>
        <taxon>Leptolyngbyales</taxon>
        <taxon>Leptolyngbyaceae</taxon>
        <taxon>Phormidesmis</taxon>
    </lineage>
</organism>
<dbReference type="Proteomes" id="UP000249794">
    <property type="component" value="Unassembled WGS sequence"/>
</dbReference>
<dbReference type="InterPro" id="IPR011990">
    <property type="entry name" value="TPR-like_helical_dom_sf"/>
</dbReference>
<name>A0A2W4XXP0_9CYAN</name>
<reference evidence="3" key="1">
    <citation type="submission" date="2018-04" db="EMBL/GenBank/DDBJ databases">
        <authorList>
            <person name="Cornet L."/>
        </authorList>
    </citation>
    <scope>NUCLEOTIDE SEQUENCE [LARGE SCALE GENOMIC DNA]</scope>
</reference>
<reference evidence="2 3" key="2">
    <citation type="submission" date="2018-06" db="EMBL/GenBank/DDBJ databases">
        <title>Metagenomic assembly of (sub)arctic Cyanobacteria and their associated microbiome from non-axenic cultures.</title>
        <authorList>
            <person name="Baurain D."/>
        </authorList>
    </citation>
    <scope>NUCLEOTIDE SEQUENCE [LARGE SCALE GENOMIC DNA]</scope>
    <source>
        <strain evidence="2">ULC027bin1</strain>
    </source>
</reference>
<dbReference type="AlphaFoldDB" id="A0A2W4XXP0"/>
<dbReference type="Gene3D" id="1.25.40.10">
    <property type="entry name" value="Tetratricopeptide repeat domain"/>
    <property type="match status" value="1"/>
</dbReference>
<gene>
    <name evidence="2" type="ORF">DCF15_00295</name>
</gene>
<evidence type="ECO:0000313" key="3">
    <source>
        <dbReference type="Proteomes" id="UP000249794"/>
    </source>
</evidence>
<dbReference type="SUPFAM" id="SSF48452">
    <property type="entry name" value="TPR-like"/>
    <property type="match status" value="1"/>
</dbReference>
<dbReference type="EMBL" id="QBMP01000002">
    <property type="protein sequence ID" value="PZO61257.1"/>
    <property type="molecule type" value="Genomic_DNA"/>
</dbReference>
<proteinExistence type="predicted"/>